<evidence type="ECO:0000313" key="13">
    <source>
        <dbReference type="Proteomes" id="UP000800200"/>
    </source>
</evidence>
<evidence type="ECO:0000259" key="10">
    <source>
        <dbReference type="PROSITE" id="PS50103"/>
    </source>
</evidence>
<reference evidence="12" key="1">
    <citation type="journal article" date="2020" name="Stud. Mycol.">
        <title>101 Dothideomycetes genomes: a test case for predicting lifestyles and emergence of pathogens.</title>
        <authorList>
            <person name="Haridas S."/>
            <person name="Albert R."/>
            <person name="Binder M."/>
            <person name="Bloem J."/>
            <person name="Labutti K."/>
            <person name="Salamov A."/>
            <person name="Andreopoulos B."/>
            <person name="Baker S."/>
            <person name="Barry K."/>
            <person name="Bills G."/>
            <person name="Bluhm B."/>
            <person name="Cannon C."/>
            <person name="Castanera R."/>
            <person name="Culley D."/>
            <person name="Daum C."/>
            <person name="Ezra D."/>
            <person name="Gonzalez J."/>
            <person name="Henrissat B."/>
            <person name="Kuo A."/>
            <person name="Liang C."/>
            <person name="Lipzen A."/>
            <person name="Lutzoni F."/>
            <person name="Magnuson J."/>
            <person name="Mondo S."/>
            <person name="Nolan M."/>
            <person name="Ohm R."/>
            <person name="Pangilinan J."/>
            <person name="Park H.-J."/>
            <person name="Ramirez L."/>
            <person name="Alfaro M."/>
            <person name="Sun H."/>
            <person name="Tritt A."/>
            <person name="Yoshinaga Y."/>
            <person name="Zwiers L.-H."/>
            <person name="Turgeon B."/>
            <person name="Goodwin S."/>
            <person name="Spatafora J."/>
            <person name="Crous P."/>
            <person name="Grigoriev I."/>
        </authorList>
    </citation>
    <scope>NUCLEOTIDE SEQUENCE</scope>
    <source>
        <strain evidence="12">CBS 207.26</strain>
    </source>
</reference>
<dbReference type="InterPro" id="IPR013083">
    <property type="entry name" value="Znf_RING/FYVE/PHD"/>
</dbReference>
<dbReference type="PROSITE" id="PS51873">
    <property type="entry name" value="TRIAD"/>
    <property type="match status" value="1"/>
</dbReference>
<evidence type="ECO:0000256" key="9">
    <source>
        <dbReference type="SAM" id="MobiDB-lite"/>
    </source>
</evidence>
<feature type="region of interest" description="Disordered" evidence="9">
    <location>
        <begin position="78"/>
        <end position="105"/>
    </location>
</feature>
<keyword evidence="3 8" id="KW-0479">Metal-binding</keyword>
<accession>A0A6A6D915</accession>
<evidence type="ECO:0000256" key="2">
    <source>
        <dbReference type="ARBA" id="ARBA00022679"/>
    </source>
</evidence>
<feature type="zinc finger region" description="C3H1-type" evidence="8">
    <location>
        <begin position="46"/>
        <end position="73"/>
    </location>
</feature>
<comment type="pathway">
    <text evidence="1">Protein modification; protein ubiquitination.</text>
</comment>
<dbReference type="Pfam" id="PF01485">
    <property type="entry name" value="IBR"/>
    <property type="match status" value="1"/>
</dbReference>
<keyword evidence="2" id="KW-0808">Transferase</keyword>
<evidence type="ECO:0000256" key="4">
    <source>
        <dbReference type="ARBA" id="ARBA00022737"/>
    </source>
</evidence>
<dbReference type="InterPro" id="IPR000571">
    <property type="entry name" value="Znf_CCCH"/>
</dbReference>
<dbReference type="PROSITE" id="PS50103">
    <property type="entry name" value="ZF_C3H1"/>
    <property type="match status" value="1"/>
</dbReference>
<feature type="domain" description="RING-type" evidence="11">
    <location>
        <begin position="593"/>
        <end position="808"/>
    </location>
</feature>
<dbReference type="Pfam" id="PF22191">
    <property type="entry name" value="IBR_1"/>
    <property type="match status" value="1"/>
</dbReference>
<dbReference type="GO" id="GO:0000151">
    <property type="term" value="C:ubiquitin ligase complex"/>
    <property type="evidence" value="ECO:0007669"/>
    <property type="project" value="TreeGrafter"/>
</dbReference>
<name>A0A6A6D915_9PEZI</name>
<dbReference type="AlphaFoldDB" id="A0A6A6D915"/>
<dbReference type="GO" id="GO:0004842">
    <property type="term" value="F:ubiquitin-protein transferase activity"/>
    <property type="evidence" value="ECO:0007669"/>
    <property type="project" value="TreeGrafter"/>
</dbReference>
<sequence>METLATSSTNEIQALRTTSDPVASAFPAIESLNINPAAATHLNGGAKSTRICTFFMQGSCNKGDTCWYVPPPAIVPPQRVHPDATSLDPYLGQQDASSPQPPSDSRARVLCKFLSRPGGCQNGSCPYLNAVNGHEVGRGGSRDFEALRQEALLKAVLDILRGLGFNLNVDCVRIPGYTASSETKATVKVEDPLFAKELSARLKKQRSALSAVPIPIDTRRTNCRKVYISWHKATRSVWLNFGNGEIANRVAQKFNEGRYKCLGQPVKSSTGRRSPSRGGGGGFSYNPVAWTITLSDVPSDATSKDVEGAIILPHDKPRHVEMGSISYRASDAEVSVEVRSRLEEHGPLESFYLAPTSKGKRVKATAWSQDEADARSACSLNKGQLDILRKGKLTVTLVQSAEIKVSTTVYFASKSRIDKESKTWKEQHLAFHVYPDTLQRFTTLKVEGDNTKDVANARKTLHEILSGVVLTDGENAVWGSALSSNGSAYKKLKSIETELHVVIIRDKPKRQLQFYGPPEKFQHAVRQITDMLKEESSTSHEIDLKTPSILLDNPSWFKEHRTSIGEERRRFQSIMDGKRAIEVRPLSDGPSRREGYCPICFCEPDTPTQTSCKHTYCLECFEDCCKSAASTSKDEFQIKCQGDEGTCSTVFTLREVKDHLSSSVFEIVLQSSFEGYIQRHPEAFHYCPTPDCGYVYRCTTASGSKSPAYTCPNCFEPICTSCHARHGDYTCAEYKDIASGGFEALERLKRELNIKDCPKCTTPMEKTEGCNHMTCGGCRTHICWVCMAVFETSGPCYDHMNKEHGGIGLGLQHFMDWRLGPVEVLGWMYGPLGLFVPLIPTVLDAPTPTSGSALPLVPSLPYYPDCSPSQAIRVMTKMV</sequence>
<evidence type="ECO:0000256" key="6">
    <source>
        <dbReference type="ARBA" id="ARBA00022786"/>
    </source>
</evidence>
<protein>
    <recommendedName>
        <fullName evidence="14">RING-type domain-containing protein</fullName>
    </recommendedName>
</protein>
<dbReference type="InterPro" id="IPR002867">
    <property type="entry name" value="IBR_dom"/>
</dbReference>
<dbReference type="Proteomes" id="UP000800200">
    <property type="component" value="Unassembled WGS sequence"/>
</dbReference>
<dbReference type="PANTHER" id="PTHR22770">
    <property type="entry name" value="UBIQUITIN CONJUGATING ENZYME 7 INTERACTING PROTEIN-RELATED"/>
    <property type="match status" value="1"/>
</dbReference>
<dbReference type="SMART" id="SM00647">
    <property type="entry name" value="IBR"/>
    <property type="match status" value="2"/>
</dbReference>
<dbReference type="OrthoDB" id="10009520at2759"/>
<dbReference type="Gene3D" id="1.20.120.1750">
    <property type="match status" value="1"/>
</dbReference>
<dbReference type="InterPro" id="IPR044066">
    <property type="entry name" value="TRIAD_supradom"/>
</dbReference>
<proteinExistence type="predicted"/>
<keyword evidence="4" id="KW-0677">Repeat</keyword>
<evidence type="ECO:0000256" key="8">
    <source>
        <dbReference type="PROSITE-ProRule" id="PRU00723"/>
    </source>
</evidence>
<keyword evidence="6" id="KW-0833">Ubl conjugation pathway</keyword>
<evidence type="ECO:0000256" key="7">
    <source>
        <dbReference type="ARBA" id="ARBA00022833"/>
    </source>
</evidence>
<organism evidence="12 13">
    <name type="scientific">Zopfia rhizophila CBS 207.26</name>
    <dbReference type="NCBI Taxonomy" id="1314779"/>
    <lineage>
        <taxon>Eukaryota</taxon>
        <taxon>Fungi</taxon>
        <taxon>Dikarya</taxon>
        <taxon>Ascomycota</taxon>
        <taxon>Pezizomycotina</taxon>
        <taxon>Dothideomycetes</taxon>
        <taxon>Dothideomycetes incertae sedis</taxon>
        <taxon>Zopfiaceae</taxon>
        <taxon>Zopfia</taxon>
    </lineage>
</organism>
<dbReference type="GO" id="GO:0043161">
    <property type="term" value="P:proteasome-mediated ubiquitin-dependent protein catabolic process"/>
    <property type="evidence" value="ECO:0007669"/>
    <property type="project" value="TreeGrafter"/>
</dbReference>
<evidence type="ECO:0008006" key="14">
    <source>
        <dbReference type="Google" id="ProtNLM"/>
    </source>
</evidence>
<dbReference type="CDD" id="cd20335">
    <property type="entry name" value="BRcat_RBR"/>
    <property type="match status" value="1"/>
</dbReference>
<dbReference type="InterPro" id="IPR051628">
    <property type="entry name" value="LUBAC_E3_Ligases"/>
</dbReference>
<evidence type="ECO:0000259" key="11">
    <source>
        <dbReference type="PROSITE" id="PS51873"/>
    </source>
</evidence>
<dbReference type="GO" id="GO:0097039">
    <property type="term" value="P:protein linear polyubiquitination"/>
    <property type="evidence" value="ECO:0007669"/>
    <property type="project" value="TreeGrafter"/>
</dbReference>
<keyword evidence="5 8" id="KW-0863">Zinc-finger</keyword>
<dbReference type="SUPFAM" id="SSF57850">
    <property type="entry name" value="RING/U-box"/>
    <property type="match status" value="2"/>
</dbReference>
<dbReference type="Gene3D" id="3.30.40.10">
    <property type="entry name" value="Zinc/RING finger domain, C3HC4 (zinc finger)"/>
    <property type="match status" value="1"/>
</dbReference>
<feature type="domain" description="C3H1-type" evidence="10">
    <location>
        <begin position="46"/>
        <end position="73"/>
    </location>
</feature>
<evidence type="ECO:0000313" key="12">
    <source>
        <dbReference type="EMBL" id="KAF2176024.1"/>
    </source>
</evidence>
<dbReference type="GO" id="GO:0043130">
    <property type="term" value="F:ubiquitin binding"/>
    <property type="evidence" value="ECO:0007669"/>
    <property type="project" value="TreeGrafter"/>
</dbReference>
<gene>
    <name evidence="12" type="ORF">K469DRAFT_682817</name>
</gene>
<evidence type="ECO:0000256" key="3">
    <source>
        <dbReference type="ARBA" id="ARBA00022723"/>
    </source>
</evidence>
<dbReference type="Gene3D" id="4.10.1000.10">
    <property type="entry name" value="Zinc finger, CCCH-type"/>
    <property type="match status" value="1"/>
</dbReference>
<evidence type="ECO:0000256" key="1">
    <source>
        <dbReference type="ARBA" id="ARBA00004906"/>
    </source>
</evidence>
<keyword evidence="7 8" id="KW-0862">Zinc</keyword>
<dbReference type="CDD" id="cd16449">
    <property type="entry name" value="RING-HC"/>
    <property type="match status" value="1"/>
</dbReference>
<evidence type="ECO:0000256" key="5">
    <source>
        <dbReference type="ARBA" id="ARBA00022771"/>
    </source>
</evidence>
<dbReference type="PANTHER" id="PTHR22770:SF13">
    <property type="entry name" value="RING-TYPE DOMAIN-CONTAINING PROTEIN"/>
    <property type="match status" value="1"/>
</dbReference>
<dbReference type="CDD" id="cd22585">
    <property type="entry name" value="Rcat_RBR_DEAH12-like"/>
    <property type="match status" value="1"/>
</dbReference>
<dbReference type="EMBL" id="ML994717">
    <property type="protein sequence ID" value="KAF2176024.1"/>
    <property type="molecule type" value="Genomic_DNA"/>
</dbReference>
<keyword evidence="13" id="KW-1185">Reference proteome</keyword>
<dbReference type="GO" id="GO:0008270">
    <property type="term" value="F:zinc ion binding"/>
    <property type="evidence" value="ECO:0007669"/>
    <property type="project" value="UniProtKB-KW"/>
</dbReference>